<keyword evidence="3" id="KW-1185">Reference proteome</keyword>
<feature type="region of interest" description="Disordered" evidence="1">
    <location>
        <begin position="91"/>
        <end position="211"/>
    </location>
</feature>
<dbReference type="Proteomes" id="UP000784294">
    <property type="component" value="Unassembled WGS sequence"/>
</dbReference>
<feature type="compositionally biased region" description="Basic and acidic residues" evidence="1">
    <location>
        <begin position="151"/>
        <end position="167"/>
    </location>
</feature>
<gene>
    <name evidence="2" type="ORF">PXEA_LOCUS197</name>
</gene>
<feature type="compositionally biased region" description="Polar residues" evidence="1">
    <location>
        <begin position="102"/>
        <end position="127"/>
    </location>
</feature>
<proteinExistence type="predicted"/>
<reference evidence="2" key="1">
    <citation type="submission" date="2018-11" db="EMBL/GenBank/DDBJ databases">
        <authorList>
            <consortium name="Pathogen Informatics"/>
        </authorList>
    </citation>
    <scope>NUCLEOTIDE SEQUENCE</scope>
</reference>
<dbReference type="EMBL" id="CAAALY010000346">
    <property type="protein sequence ID" value="VEL06757.1"/>
    <property type="molecule type" value="Genomic_DNA"/>
</dbReference>
<accession>A0A448WAA4</accession>
<comment type="caution">
    <text evidence="2">The sequence shown here is derived from an EMBL/GenBank/DDBJ whole genome shotgun (WGS) entry which is preliminary data.</text>
</comment>
<name>A0A448WAA4_9PLAT</name>
<organism evidence="2 3">
    <name type="scientific">Protopolystoma xenopodis</name>
    <dbReference type="NCBI Taxonomy" id="117903"/>
    <lineage>
        <taxon>Eukaryota</taxon>
        <taxon>Metazoa</taxon>
        <taxon>Spiralia</taxon>
        <taxon>Lophotrochozoa</taxon>
        <taxon>Platyhelminthes</taxon>
        <taxon>Monogenea</taxon>
        <taxon>Polyopisthocotylea</taxon>
        <taxon>Polystomatidea</taxon>
        <taxon>Polystomatidae</taxon>
        <taxon>Protopolystoma</taxon>
    </lineage>
</organism>
<evidence type="ECO:0000313" key="3">
    <source>
        <dbReference type="Proteomes" id="UP000784294"/>
    </source>
</evidence>
<feature type="compositionally biased region" description="Basic and acidic residues" evidence="1">
    <location>
        <begin position="128"/>
        <end position="140"/>
    </location>
</feature>
<evidence type="ECO:0000313" key="2">
    <source>
        <dbReference type="EMBL" id="VEL06757.1"/>
    </source>
</evidence>
<protein>
    <submittedName>
        <fullName evidence="2">Uncharacterized protein</fullName>
    </submittedName>
</protein>
<sequence>MAFIAHYSASYTESSAACPAIRFPNVDWLNFIIHSTFPRLTVQPSSFWYRGGHAHAYAHAHAGTLAHRHTSRHTMGIDELGRRRLVPIGQIEHDEDEPSGRPATSNQPPATSNQPPATSNQQPATSIRTERKMLREEMKPRAIRSQGVAEKSADRKEETESAEEAGKLYDLPAEMGHGQAAGDARDKRAVTEPHGQARGKRALRRRNESARTRGFGVSTSAYLYELPGGYMRIHEDLIQRCRRPS</sequence>
<dbReference type="AlphaFoldDB" id="A0A448WAA4"/>
<evidence type="ECO:0000256" key="1">
    <source>
        <dbReference type="SAM" id="MobiDB-lite"/>
    </source>
</evidence>